<feature type="region of interest" description="Disordered" evidence="1">
    <location>
        <begin position="1"/>
        <end position="56"/>
    </location>
</feature>
<evidence type="ECO:0000313" key="2">
    <source>
        <dbReference type="Ensembl" id="ENSCJPP00005015267.1"/>
    </source>
</evidence>
<reference evidence="2" key="3">
    <citation type="submission" date="2025-09" db="UniProtKB">
        <authorList>
            <consortium name="Ensembl"/>
        </authorList>
    </citation>
    <scope>IDENTIFICATION</scope>
</reference>
<organism evidence="2 3">
    <name type="scientific">Coturnix japonica</name>
    <name type="common">Japanese quail</name>
    <name type="synonym">Coturnix coturnix japonica</name>
    <dbReference type="NCBI Taxonomy" id="93934"/>
    <lineage>
        <taxon>Eukaryota</taxon>
        <taxon>Metazoa</taxon>
        <taxon>Chordata</taxon>
        <taxon>Craniata</taxon>
        <taxon>Vertebrata</taxon>
        <taxon>Euteleostomi</taxon>
        <taxon>Archelosauria</taxon>
        <taxon>Archosauria</taxon>
        <taxon>Dinosauria</taxon>
        <taxon>Saurischia</taxon>
        <taxon>Theropoda</taxon>
        <taxon>Coelurosauria</taxon>
        <taxon>Aves</taxon>
        <taxon>Neognathae</taxon>
        <taxon>Galloanserae</taxon>
        <taxon>Galliformes</taxon>
        <taxon>Phasianidae</taxon>
        <taxon>Perdicinae</taxon>
        <taxon>Coturnix</taxon>
    </lineage>
</organism>
<reference evidence="2" key="1">
    <citation type="submission" date="2015-11" db="EMBL/GenBank/DDBJ databases">
        <authorList>
            <consortium name="International Coturnix japonica Genome Analysis Consortium"/>
            <person name="Warren W."/>
            <person name="Burt D.W."/>
            <person name="Antin P.B."/>
            <person name="Lanford R."/>
            <person name="Gros J."/>
            <person name="Wilson R.K."/>
        </authorList>
    </citation>
    <scope>NUCLEOTIDE SEQUENCE [LARGE SCALE GENOMIC DNA]</scope>
</reference>
<dbReference type="AlphaFoldDB" id="A0A8C2TPB2"/>
<keyword evidence="3" id="KW-1185">Reference proteome</keyword>
<dbReference type="GeneTree" id="ENSGT00960000187698"/>
<feature type="compositionally biased region" description="Low complexity" evidence="1">
    <location>
        <begin position="1"/>
        <end position="26"/>
    </location>
</feature>
<evidence type="ECO:0000256" key="1">
    <source>
        <dbReference type="SAM" id="MobiDB-lite"/>
    </source>
</evidence>
<name>A0A8C2TPB2_COTJA</name>
<accession>A0A8C2TPB2</accession>
<sequence length="124" mass="13091">MESAPAAPDPAASEPGSSGSEAAAGARDTPVNLEPARKGDAPAPVRRQSYSSGGGRVSHVSLVKALYAALLIPCGSVIYRAVSFRIQICMSIQLADDLYHMDPWSTEPESLCCHYIRCAICIVN</sequence>
<dbReference type="Ensembl" id="ENSCJPT00005021680.1">
    <property type="protein sequence ID" value="ENSCJPP00005015267.1"/>
    <property type="gene ID" value="ENSCJPG00005012677.1"/>
</dbReference>
<dbReference type="Proteomes" id="UP000694412">
    <property type="component" value="Chromosome 10"/>
</dbReference>
<proteinExistence type="predicted"/>
<evidence type="ECO:0000313" key="3">
    <source>
        <dbReference type="Proteomes" id="UP000694412"/>
    </source>
</evidence>
<reference evidence="2" key="2">
    <citation type="submission" date="2025-08" db="UniProtKB">
        <authorList>
            <consortium name="Ensembl"/>
        </authorList>
    </citation>
    <scope>IDENTIFICATION</scope>
</reference>
<protein>
    <submittedName>
        <fullName evidence="2">Uncharacterized protein</fullName>
    </submittedName>
</protein>